<keyword evidence="3" id="KW-1185">Reference proteome</keyword>
<organism evidence="2 3">
    <name type="scientific">Scylla paramamosain</name>
    <name type="common">Mud crab</name>
    <dbReference type="NCBI Taxonomy" id="85552"/>
    <lineage>
        <taxon>Eukaryota</taxon>
        <taxon>Metazoa</taxon>
        <taxon>Ecdysozoa</taxon>
        <taxon>Arthropoda</taxon>
        <taxon>Crustacea</taxon>
        <taxon>Multicrustacea</taxon>
        <taxon>Malacostraca</taxon>
        <taxon>Eumalacostraca</taxon>
        <taxon>Eucarida</taxon>
        <taxon>Decapoda</taxon>
        <taxon>Pleocyemata</taxon>
        <taxon>Brachyura</taxon>
        <taxon>Eubrachyura</taxon>
        <taxon>Portunoidea</taxon>
        <taxon>Portunidae</taxon>
        <taxon>Portuninae</taxon>
        <taxon>Scylla</taxon>
    </lineage>
</organism>
<dbReference type="SUPFAM" id="SSF101447">
    <property type="entry name" value="Formin homology 2 domain (FH2 domain)"/>
    <property type="match status" value="1"/>
</dbReference>
<accession>A0AAW0T1Y4</accession>
<proteinExistence type="predicted"/>
<dbReference type="EMBL" id="JARAKH010000041">
    <property type="protein sequence ID" value="KAK8381243.1"/>
    <property type="molecule type" value="Genomic_DNA"/>
</dbReference>
<evidence type="ECO:0000256" key="1">
    <source>
        <dbReference type="SAM" id="MobiDB-lite"/>
    </source>
</evidence>
<evidence type="ECO:0000313" key="2">
    <source>
        <dbReference type="EMBL" id="KAK8381243.1"/>
    </source>
</evidence>
<reference evidence="2 3" key="1">
    <citation type="submission" date="2023-03" db="EMBL/GenBank/DDBJ databases">
        <title>High-quality genome of Scylla paramamosain provides insights in environmental adaptation.</title>
        <authorList>
            <person name="Zhang L."/>
        </authorList>
    </citation>
    <scope>NUCLEOTIDE SEQUENCE [LARGE SCALE GENOMIC DNA]</scope>
    <source>
        <strain evidence="2">LZ_2023a</strain>
        <tissue evidence="2">Muscle</tissue>
    </source>
</reference>
<protein>
    <submittedName>
        <fullName evidence="2">Uncharacterized protein</fullName>
    </submittedName>
</protein>
<dbReference type="AlphaFoldDB" id="A0AAW0T1Y4"/>
<gene>
    <name evidence="2" type="ORF">O3P69_008246</name>
</gene>
<feature type="compositionally biased region" description="Pro residues" evidence="1">
    <location>
        <begin position="27"/>
        <end position="41"/>
    </location>
</feature>
<name>A0AAW0T1Y4_SCYPA</name>
<evidence type="ECO:0000313" key="3">
    <source>
        <dbReference type="Proteomes" id="UP001487740"/>
    </source>
</evidence>
<comment type="caution">
    <text evidence="2">The sequence shown here is derived from an EMBL/GenBank/DDBJ whole genome shotgun (WGS) entry which is preliminary data.</text>
</comment>
<feature type="region of interest" description="Disordered" evidence="1">
    <location>
        <begin position="23"/>
        <end position="43"/>
    </location>
</feature>
<sequence length="197" mass="21090">MPSQPRFVCLHFLGYSSSPSSFILARPPTPPPPPPPPPPPSGLARDVVLLLGTGRARDGSPLLPCSPSTPQAGLQVYVSVHIDMKFESSSSWNLIRESDVASNAPSIYKMATRMLKGVEGVAEVIGKSDDRGESCGGVGPAALRMRGLGDTKEGSRQSSSDLNPLHAACHHYTQCPHHRVIHWKGPLDLSHSDTWGE</sequence>
<dbReference type="Proteomes" id="UP001487740">
    <property type="component" value="Unassembled WGS sequence"/>
</dbReference>